<dbReference type="AlphaFoldDB" id="A0A6J5ACT5"/>
<dbReference type="Gene3D" id="3.90.550.10">
    <property type="entry name" value="Spore Coat Polysaccharide Biosynthesis Protein SpsA, Chain A"/>
    <property type="match status" value="1"/>
</dbReference>
<feature type="domain" description="Glycosyltransferase 2-like" evidence="2">
    <location>
        <begin position="5"/>
        <end position="107"/>
    </location>
</feature>
<dbReference type="InterPro" id="IPR029044">
    <property type="entry name" value="Nucleotide-diphossugar_trans"/>
</dbReference>
<dbReference type="EMBL" id="CADIKB010000005">
    <property type="protein sequence ID" value="CAB3664516.1"/>
    <property type="molecule type" value="Genomic_DNA"/>
</dbReference>
<dbReference type="CDD" id="cd02511">
    <property type="entry name" value="Beta4Glucosyltransferase"/>
    <property type="match status" value="1"/>
</dbReference>
<dbReference type="Pfam" id="PF00535">
    <property type="entry name" value="Glycos_transf_2"/>
    <property type="match status" value="1"/>
</dbReference>
<proteinExistence type="inferred from homology"/>
<evidence type="ECO:0000313" key="3">
    <source>
        <dbReference type="EMBL" id="CAB3664516.1"/>
    </source>
</evidence>
<evidence type="ECO:0000256" key="1">
    <source>
        <dbReference type="ARBA" id="ARBA00038494"/>
    </source>
</evidence>
<dbReference type="Proteomes" id="UP000494249">
    <property type="component" value="Unassembled WGS sequence"/>
</dbReference>
<accession>A0A6J5ACT5</accession>
<protein>
    <recommendedName>
        <fullName evidence="2">Glycosyltransferase 2-like domain-containing protein</fullName>
    </recommendedName>
</protein>
<gene>
    <name evidence="3" type="ORF">LMG22037_01636</name>
</gene>
<comment type="similarity">
    <text evidence="1">Belongs to the glycosyltransferase 2 family. WaaE/KdtX subfamily.</text>
</comment>
<reference evidence="3 4" key="1">
    <citation type="submission" date="2020-04" db="EMBL/GenBank/DDBJ databases">
        <authorList>
            <person name="De Canck E."/>
        </authorList>
    </citation>
    <scope>NUCLEOTIDE SEQUENCE [LARGE SCALE GENOMIC DNA]</scope>
    <source>
        <strain evidence="3 4">LMG 22037</strain>
    </source>
</reference>
<dbReference type="RefSeq" id="WP_035477451.1">
    <property type="nucleotide sequence ID" value="NZ_CADFGL010000002.1"/>
</dbReference>
<evidence type="ECO:0000259" key="2">
    <source>
        <dbReference type="Pfam" id="PF00535"/>
    </source>
</evidence>
<evidence type="ECO:0000313" key="4">
    <source>
        <dbReference type="Proteomes" id="UP000494249"/>
    </source>
</evidence>
<organism evidence="3 4">
    <name type="scientific">Paraburkholderia phenoliruptrix</name>
    <dbReference type="NCBI Taxonomy" id="252970"/>
    <lineage>
        <taxon>Bacteria</taxon>
        <taxon>Pseudomonadati</taxon>
        <taxon>Pseudomonadota</taxon>
        <taxon>Betaproteobacteria</taxon>
        <taxon>Burkholderiales</taxon>
        <taxon>Burkholderiaceae</taxon>
        <taxon>Paraburkholderia</taxon>
    </lineage>
</organism>
<dbReference type="PANTHER" id="PTHR43630:SF2">
    <property type="entry name" value="GLYCOSYLTRANSFERASE"/>
    <property type="match status" value="1"/>
</dbReference>
<dbReference type="InterPro" id="IPR001173">
    <property type="entry name" value="Glyco_trans_2-like"/>
</dbReference>
<sequence>MTPLSVYILTYNSERHLDKVLTAARRAADDLLIVDSGSRDSTLAIAARHGARIVHRAFDNFRAQRQFANDLCLHETVMFFDSDEVASDALIDEVLALKGRGFVHDAYAVRRDWAVMGKLIHALMPVSCPDYPIRIYRRDTLYFTGHSVHETLMGHASGGRIEAPLVHHTFENTAEIRQKLDLYTDLAALDLRHKHEPAAVLWLKGLTSPIGAFMKWYIRKGNFRDGRVGLILALYAAAYTRRKYRKAFSRRCRDR</sequence>
<dbReference type="SUPFAM" id="SSF53448">
    <property type="entry name" value="Nucleotide-diphospho-sugar transferases"/>
    <property type="match status" value="1"/>
</dbReference>
<dbReference type="PANTHER" id="PTHR43630">
    <property type="entry name" value="POLY-BETA-1,6-N-ACETYL-D-GLUCOSAMINE SYNTHASE"/>
    <property type="match status" value="1"/>
</dbReference>
<name>A0A6J5ACT5_9BURK</name>